<dbReference type="Gene3D" id="1.25.40.10">
    <property type="entry name" value="Tetratricopeptide repeat domain"/>
    <property type="match status" value="1"/>
</dbReference>
<gene>
    <name evidence="1" type="ORF">H8S64_15500</name>
</gene>
<evidence type="ECO:0000313" key="1">
    <source>
        <dbReference type="EMBL" id="MBC5622502.1"/>
    </source>
</evidence>
<comment type="caution">
    <text evidence="1">The sequence shown here is derived from an EMBL/GenBank/DDBJ whole genome shotgun (WGS) entry which is preliminary data.</text>
</comment>
<protein>
    <recommendedName>
        <fullName evidence="3">DUF3868 domain-containing protein</fullName>
    </recommendedName>
</protein>
<reference evidence="1 2" key="1">
    <citation type="submission" date="2020-08" db="EMBL/GenBank/DDBJ databases">
        <title>Genome public.</title>
        <authorList>
            <person name="Liu C."/>
            <person name="Sun Q."/>
        </authorList>
    </citation>
    <scope>NUCLEOTIDE SEQUENCE [LARGE SCALE GENOMIC DNA]</scope>
    <source>
        <strain evidence="1 2">NSJ-56</strain>
    </source>
</reference>
<dbReference type="InterPro" id="IPR036737">
    <property type="entry name" value="OmpA-like_sf"/>
</dbReference>
<dbReference type="Proteomes" id="UP000646484">
    <property type="component" value="Unassembled WGS sequence"/>
</dbReference>
<keyword evidence="2" id="KW-1185">Reference proteome</keyword>
<accession>A0ABR7D3I0</accession>
<dbReference type="Gene3D" id="3.30.1330.60">
    <property type="entry name" value="OmpA-like domain"/>
    <property type="match status" value="1"/>
</dbReference>
<name>A0ABR7D3I0_9BACT</name>
<proteinExistence type="predicted"/>
<dbReference type="InterPro" id="IPR011990">
    <property type="entry name" value="TPR-like_helical_dom_sf"/>
</dbReference>
<organism evidence="1 2">
    <name type="scientific">Butyricimonas hominis</name>
    <dbReference type="NCBI Taxonomy" id="2763032"/>
    <lineage>
        <taxon>Bacteria</taxon>
        <taxon>Pseudomonadati</taxon>
        <taxon>Bacteroidota</taxon>
        <taxon>Bacteroidia</taxon>
        <taxon>Bacteroidales</taxon>
        <taxon>Odoribacteraceae</taxon>
        <taxon>Butyricimonas</taxon>
    </lineage>
</organism>
<dbReference type="RefSeq" id="WP_186977250.1">
    <property type="nucleotide sequence ID" value="NZ_JACOOH010000007.1"/>
</dbReference>
<sequence length="512" mass="58746">MKIDGKMRFKMVALAGLVLLFMAPVALVAQQKVSDVRVVVRDVRQERDSIRVVLDIEAIGISVPARGQMYLFPVIRSGMNERKLLPVVISGRIQQAVVNRVERLSGRVEPVYASFSARGQKFFHERISYSATIPLESWMRDANVAMAQERRNCRGEFHHLSMEVIADRIRFAERPTRVIYELPVELPVPPREEIKIRTESGEAQIIYTVGNAEIKPMLANNRNELDKIRQSIEKVRKVQGVKINSVTISSYASPEGTWEYNLKLSERRAASLTGWLRGNYDLAGIALSSRGYGEDWEGLEKLVREDPVMPEGEKGRVLEIIGNTDVFDGRERLLMQYNEGRTYRYMLANLFPMLRRSAYRITFTVPEYSIETIKEVFKSYPSMLSLYEFYLLANQYEPGSTQFKEVIVQAARIFPEEKSSRITMGVFSYLSNDVSAALKFLQGLEDEPEAWIYFSAFHARNNELDKAEYYAKKAAATGNTDAAAHLRLIERYKADENVYQEKLKDWEMYGMD</sequence>
<dbReference type="SUPFAM" id="SSF103088">
    <property type="entry name" value="OmpA-like"/>
    <property type="match status" value="1"/>
</dbReference>
<dbReference type="EMBL" id="JACOOH010000007">
    <property type="protein sequence ID" value="MBC5622502.1"/>
    <property type="molecule type" value="Genomic_DNA"/>
</dbReference>
<evidence type="ECO:0008006" key="3">
    <source>
        <dbReference type="Google" id="ProtNLM"/>
    </source>
</evidence>
<evidence type="ECO:0000313" key="2">
    <source>
        <dbReference type="Proteomes" id="UP000646484"/>
    </source>
</evidence>